<feature type="chain" id="PRO_5017252152" evidence="1">
    <location>
        <begin position="27"/>
        <end position="230"/>
    </location>
</feature>
<feature type="signal peptide" evidence="1">
    <location>
        <begin position="1"/>
        <end position="26"/>
    </location>
</feature>
<dbReference type="AlphaFoldDB" id="A0A397P8M5"/>
<protein>
    <submittedName>
        <fullName evidence="3">Cell wall hydrolase</fullName>
    </submittedName>
</protein>
<evidence type="ECO:0000259" key="2">
    <source>
        <dbReference type="Pfam" id="PF07486"/>
    </source>
</evidence>
<organism evidence="3 4">
    <name type="scientific">Hephaestia caeni</name>
    <dbReference type="NCBI Taxonomy" id="645617"/>
    <lineage>
        <taxon>Bacteria</taxon>
        <taxon>Pseudomonadati</taxon>
        <taxon>Pseudomonadota</taxon>
        <taxon>Alphaproteobacteria</taxon>
        <taxon>Sphingomonadales</taxon>
        <taxon>Sphingomonadaceae</taxon>
        <taxon>Hephaestia</taxon>
    </lineage>
</organism>
<dbReference type="RefSeq" id="WP_119036075.1">
    <property type="nucleotide sequence ID" value="NZ_QXDC01000003.1"/>
</dbReference>
<dbReference type="Pfam" id="PF07486">
    <property type="entry name" value="Hydrolase_2"/>
    <property type="match status" value="1"/>
</dbReference>
<dbReference type="OrthoDB" id="9785345at2"/>
<dbReference type="InterPro" id="IPR011105">
    <property type="entry name" value="Cell_wall_hydrolase_SleB"/>
</dbReference>
<evidence type="ECO:0000313" key="3">
    <source>
        <dbReference type="EMBL" id="RIA44419.1"/>
    </source>
</evidence>
<evidence type="ECO:0000313" key="4">
    <source>
        <dbReference type="Proteomes" id="UP000266568"/>
    </source>
</evidence>
<comment type="caution">
    <text evidence="3">The sequence shown here is derived from an EMBL/GenBank/DDBJ whole genome shotgun (WGS) entry which is preliminary data.</text>
</comment>
<dbReference type="Proteomes" id="UP000266568">
    <property type="component" value="Unassembled WGS sequence"/>
</dbReference>
<keyword evidence="1" id="KW-0732">Signal</keyword>
<keyword evidence="4" id="KW-1185">Reference proteome</keyword>
<feature type="domain" description="Cell wall hydrolase SleB" evidence="2">
    <location>
        <begin position="126"/>
        <end position="229"/>
    </location>
</feature>
<accession>A0A397P8M5</accession>
<dbReference type="Gene3D" id="1.10.10.2520">
    <property type="entry name" value="Cell wall hydrolase SleB, domain 1"/>
    <property type="match status" value="1"/>
</dbReference>
<name>A0A397P8M5_9SPHN</name>
<proteinExistence type="predicted"/>
<dbReference type="EMBL" id="QXDC01000003">
    <property type="protein sequence ID" value="RIA44419.1"/>
    <property type="molecule type" value="Genomic_DNA"/>
</dbReference>
<dbReference type="InterPro" id="IPR042047">
    <property type="entry name" value="SleB_dom1"/>
</dbReference>
<reference evidence="3 4" key="1">
    <citation type="submission" date="2018-08" db="EMBL/GenBank/DDBJ databases">
        <title>Genomic Encyclopedia of Type Strains, Phase IV (KMG-IV): sequencing the most valuable type-strain genomes for metagenomic binning, comparative biology and taxonomic classification.</title>
        <authorList>
            <person name="Goeker M."/>
        </authorList>
    </citation>
    <scope>NUCLEOTIDE SEQUENCE [LARGE SCALE GENOMIC DNA]</scope>
    <source>
        <strain evidence="3 4">DSM 25527</strain>
    </source>
</reference>
<evidence type="ECO:0000256" key="1">
    <source>
        <dbReference type="SAM" id="SignalP"/>
    </source>
</evidence>
<keyword evidence="3" id="KW-0378">Hydrolase</keyword>
<gene>
    <name evidence="3" type="ORF">DFR49_2663</name>
</gene>
<sequence>MTISQRVAAAAAFLLCVGGAGTLALASPGAASELAKAALDGSTTAADLPNVSASVTVPRIDTTTVITAEPVPAPDGVHVQMIPTEEVAADADYASLAEAVAAQTMPDEADPQLNCLAGAIYFESKGEPLSGQLAVANVIMNRVESGRFPSTICGVVTQRGQFSFVRGGKIPAIDTNRKAYRTAMAVAQVAMADDWSKDPAPEALFFHAKRVRPGWGKAQVATIGHHVFYR</sequence>
<dbReference type="GO" id="GO:0016787">
    <property type="term" value="F:hydrolase activity"/>
    <property type="evidence" value="ECO:0007669"/>
    <property type="project" value="UniProtKB-KW"/>
</dbReference>